<evidence type="ECO:0000313" key="5">
    <source>
        <dbReference type="EMBL" id="KAJ7046112.1"/>
    </source>
</evidence>
<name>A0AAD6TI43_9AGAR</name>
<dbReference type="InterPro" id="IPR007867">
    <property type="entry name" value="GMC_OxRtase_C"/>
</dbReference>
<dbReference type="PANTHER" id="PTHR11552">
    <property type="entry name" value="GLUCOSE-METHANOL-CHOLINE GMC OXIDOREDUCTASE"/>
    <property type="match status" value="1"/>
</dbReference>
<dbReference type="Pfam" id="PF00732">
    <property type="entry name" value="GMC_oxred_N"/>
    <property type="match status" value="1"/>
</dbReference>
<dbReference type="AlphaFoldDB" id="A0AAD6TI43"/>
<dbReference type="SUPFAM" id="SSF51905">
    <property type="entry name" value="FAD/NAD(P)-binding domain"/>
    <property type="match status" value="1"/>
</dbReference>
<evidence type="ECO:0000256" key="1">
    <source>
        <dbReference type="ARBA" id="ARBA00001974"/>
    </source>
</evidence>
<dbReference type="InterPro" id="IPR000172">
    <property type="entry name" value="GMC_OxRdtase_N"/>
</dbReference>
<dbReference type="Gene3D" id="3.30.560.10">
    <property type="entry name" value="Glucose Oxidase, domain 3"/>
    <property type="match status" value="1"/>
</dbReference>
<comment type="similarity">
    <text evidence="2">Belongs to the GMC oxidoreductase family.</text>
</comment>
<organism evidence="5 6">
    <name type="scientific">Mycena alexandri</name>
    <dbReference type="NCBI Taxonomy" id="1745969"/>
    <lineage>
        <taxon>Eukaryota</taxon>
        <taxon>Fungi</taxon>
        <taxon>Dikarya</taxon>
        <taxon>Basidiomycota</taxon>
        <taxon>Agaricomycotina</taxon>
        <taxon>Agaricomycetes</taxon>
        <taxon>Agaricomycetidae</taxon>
        <taxon>Agaricales</taxon>
        <taxon>Marasmiineae</taxon>
        <taxon>Mycenaceae</taxon>
        <taxon>Mycena</taxon>
    </lineage>
</organism>
<feature type="domain" description="Glucose-methanol-choline oxidoreductase N-terminal" evidence="4">
    <location>
        <begin position="279"/>
        <end position="293"/>
    </location>
</feature>
<comment type="caution">
    <text evidence="5">The sequence shown here is derived from an EMBL/GenBank/DDBJ whole genome shotgun (WGS) entry which is preliminary data.</text>
</comment>
<dbReference type="InterPro" id="IPR012132">
    <property type="entry name" value="GMC_OxRdtase"/>
</dbReference>
<feature type="binding site" evidence="3">
    <location>
        <position position="236"/>
    </location>
    <ligand>
        <name>FAD</name>
        <dbReference type="ChEBI" id="CHEBI:57692"/>
    </ligand>
</feature>
<comment type="cofactor">
    <cofactor evidence="1 3">
        <name>FAD</name>
        <dbReference type="ChEBI" id="CHEBI:57692"/>
    </cofactor>
</comment>
<keyword evidence="6" id="KW-1185">Reference proteome</keyword>
<proteinExistence type="inferred from homology"/>
<evidence type="ECO:0000256" key="2">
    <source>
        <dbReference type="ARBA" id="ARBA00010790"/>
    </source>
</evidence>
<dbReference type="Gene3D" id="3.50.50.60">
    <property type="entry name" value="FAD/NAD(P)-binding domain"/>
    <property type="match status" value="1"/>
</dbReference>
<dbReference type="PANTHER" id="PTHR11552:SF78">
    <property type="entry name" value="GLUCOSE-METHANOL-CHOLINE OXIDOREDUCTASE N-TERMINAL DOMAIN-CONTAINING PROTEIN"/>
    <property type="match status" value="1"/>
</dbReference>
<reference evidence="5" key="1">
    <citation type="submission" date="2023-03" db="EMBL/GenBank/DDBJ databases">
        <title>Massive genome expansion in bonnet fungi (Mycena s.s.) driven by repeated elements and novel gene families across ecological guilds.</title>
        <authorList>
            <consortium name="Lawrence Berkeley National Laboratory"/>
            <person name="Harder C.B."/>
            <person name="Miyauchi S."/>
            <person name="Viragh M."/>
            <person name="Kuo A."/>
            <person name="Thoen E."/>
            <person name="Andreopoulos B."/>
            <person name="Lu D."/>
            <person name="Skrede I."/>
            <person name="Drula E."/>
            <person name="Henrissat B."/>
            <person name="Morin E."/>
            <person name="Kohler A."/>
            <person name="Barry K."/>
            <person name="LaButti K."/>
            <person name="Morin E."/>
            <person name="Salamov A."/>
            <person name="Lipzen A."/>
            <person name="Mereny Z."/>
            <person name="Hegedus B."/>
            <person name="Baldrian P."/>
            <person name="Stursova M."/>
            <person name="Weitz H."/>
            <person name="Taylor A."/>
            <person name="Grigoriev I.V."/>
            <person name="Nagy L.G."/>
            <person name="Martin F."/>
            <person name="Kauserud H."/>
        </authorList>
    </citation>
    <scope>NUCLEOTIDE SEQUENCE</scope>
    <source>
        <strain evidence="5">CBHHK200</strain>
    </source>
</reference>
<dbReference type="GO" id="GO:0050660">
    <property type="term" value="F:flavin adenine dinucleotide binding"/>
    <property type="evidence" value="ECO:0007669"/>
    <property type="project" value="InterPro"/>
</dbReference>
<dbReference type="EMBL" id="JARJCM010000003">
    <property type="protein sequence ID" value="KAJ7046112.1"/>
    <property type="molecule type" value="Genomic_DNA"/>
</dbReference>
<evidence type="ECO:0000256" key="3">
    <source>
        <dbReference type="PIRSR" id="PIRSR000137-2"/>
    </source>
</evidence>
<sequence length="607" mass="66559">MAAPHFIQPEYDLVFAGGGTAGCITASRLAAAFPNLSILVLESGPTTKDKKEHIQPGHLIAHVLPKAKTMQHVISQPSEHVGGRRLDVSTGHCVGGWSSVNWLYYNRPSASDLDDWVTEHGNEGWSSKELIPLFVKAETYEAAPNKPNHGYDGPLKISFGGHRLLEVSKEFLEVGLEIEKDRPRADEINDFTANSLNRFANVPKWISSDGRRSDVAHHYVYNKNLSNLSVMDGCLVNRVVVENGVATGVEYVFDKRIYESSPQDVRLVKARKLVVVAAGAMNSPLILERSGIGRKDILERADIRVVAEVPGVGHDYQDHSVCLMPYIVDPSYETMNKLWRKDPATWETATQQWDKNGSGLLGTSGLEVAVKLRPSPDELAELGPDFLPVWNEFFRDRPDKPMIWLSMIVGLPADQSALPPLDFIVPFNSLNYPRSRGHLHIASADPYAEPDFQSGFLSHPADVAAHRWAYKKGHEITRRMPSFRGALGPAHPTYPEGSPAAAQMAAQAPTPIDAPKLTYSAADDEAIDTWLRNTIWSTLHSLGTCAMKPFNKGGVVDPQLNVYGVKNLKVADVSIPPSNVHSNTYSLAVVIGEKAAVIIAKELGGSI</sequence>
<evidence type="ECO:0000259" key="4">
    <source>
        <dbReference type="PROSITE" id="PS00624"/>
    </source>
</evidence>
<protein>
    <submittedName>
        <fullName evidence="5">GMC oxidoreductase-domain-containing protein</fullName>
    </submittedName>
</protein>
<dbReference type="SUPFAM" id="SSF54373">
    <property type="entry name" value="FAD-linked reductases, C-terminal domain"/>
    <property type="match status" value="1"/>
</dbReference>
<evidence type="ECO:0000313" key="6">
    <source>
        <dbReference type="Proteomes" id="UP001218188"/>
    </source>
</evidence>
<gene>
    <name evidence="5" type="ORF">C8F04DRAFT_1063335</name>
</gene>
<dbReference type="InterPro" id="IPR036188">
    <property type="entry name" value="FAD/NAD-bd_sf"/>
</dbReference>
<dbReference type="GO" id="GO:0016614">
    <property type="term" value="F:oxidoreductase activity, acting on CH-OH group of donors"/>
    <property type="evidence" value="ECO:0007669"/>
    <property type="project" value="InterPro"/>
</dbReference>
<dbReference type="PROSITE" id="PS00624">
    <property type="entry name" value="GMC_OXRED_2"/>
    <property type="match status" value="1"/>
</dbReference>
<keyword evidence="3" id="KW-0285">Flavoprotein</keyword>
<dbReference type="PIRSF" id="PIRSF000137">
    <property type="entry name" value="Alcohol_oxidase"/>
    <property type="match status" value="1"/>
</dbReference>
<keyword evidence="3" id="KW-0274">FAD</keyword>
<accession>A0AAD6TI43</accession>
<dbReference type="Pfam" id="PF05199">
    <property type="entry name" value="GMC_oxred_C"/>
    <property type="match status" value="1"/>
</dbReference>
<dbReference type="Proteomes" id="UP001218188">
    <property type="component" value="Unassembled WGS sequence"/>
</dbReference>